<evidence type="ECO:0000313" key="2">
    <source>
        <dbReference type="EMBL" id="KJA14539.1"/>
    </source>
</evidence>
<dbReference type="OrthoDB" id="3066198at2759"/>
<evidence type="ECO:0000256" key="1">
    <source>
        <dbReference type="SAM" id="MobiDB-lite"/>
    </source>
</evidence>
<organism evidence="2 3">
    <name type="scientific">Hypholoma sublateritium (strain FD-334 SS-4)</name>
    <dbReference type="NCBI Taxonomy" id="945553"/>
    <lineage>
        <taxon>Eukaryota</taxon>
        <taxon>Fungi</taxon>
        <taxon>Dikarya</taxon>
        <taxon>Basidiomycota</taxon>
        <taxon>Agaricomycotina</taxon>
        <taxon>Agaricomycetes</taxon>
        <taxon>Agaricomycetidae</taxon>
        <taxon>Agaricales</taxon>
        <taxon>Agaricineae</taxon>
        <taxon>Strophariaceae</taxon>
        <taxon>Hypholoma</taxon>
    </lineage>
</organism>
<reference evidence="3" key="1">
    <citation type="submission" date="2014-04" db="EMBL/GenBank/DDBJ databases">
        <title>Evolutionary Origins and Diversification of the Mycorrhizal Mutualists.</title>
        <authorList>
            <consortium name="DOE Joint Genome Institute"/>
            <consortium name="Mycorrhizal Genomics Consortium"/>
            <person name="Kohler A."/>
            <person name="Kuo A."/>
            <person name="Nagy L.G."/>
            <person name="Floudas D."/>
            <person name="Copeland A."/>
            <person name="Barry K.W."/>
            <person name="Cichocki N."/>
            <person name="Veneault-Fourrey C."/>
            <person name="LaButti K."/>
            <person name="Lindquist E.A."/>
            <person name="Lipzen A."/>
            <person name="Lundell T."/>
            <person name="Morin E."/>
            <person name="Murat C."/>
            <person name="Riley R."/>
            <person name="Ohm R."/>
            <person name="Sun H."/>
            <person name="Tunlid A."/>
            <person name="Henrissat B."/>
            <person name="Grigoriev I.V."/>
            <person name="Hibbett D.S."/>
            <person name="Martin F."/>
        </authorList>
    </citation>
    <scope>NUCLEOTIDE SEQUENCE [LARGE SCALE GENOMIC DNA]</scope>
    <source>
        <strain evidence="3">FD-334 SS-4</strain>
    </source>
</reference>
<dbReference type="STRING" id="945553.A0A0D2N5T2"/>
<dbReference type="AlphaFoldDB" id="A0A0D2N5T2"/>
<dbReference type="Proteomes" id="UP000054270">
    <property type="component" value="Unassembled WGS sequence"/>
</dbReference>
<dbReference type="OMA" id="ACETPTH"/>
<gene>
    <name evidence="2" type="ORF">HYPSUDRAFT_431489</name>
</gene>
<accession>A0A0D2N5T2</accession>
<evidence type="ECO:0008006" key="4">
    <source>
        <dbReference type="Google" id="ProtNLM"/>
    </source>
</evidence>
<evidence type="ECO:0000313" key="3">
    <source>
        <dbReference type="Proteomes" id="UP000054270"/>
    </source>
</evidence>
<proteinExistence type="predicted"/>
<protein>
    <recommendedName>
        <fullName evidence="4">Fungal-type protein kinase domain-containing protein</fullName>
    </recommendedName>
</protein>
<keyword evidence="3" id="KW-1185">Reference proteome</keyword>
<sequence length="277" mass="31218">MKSRMKCAFQELYDISLRPHHLQKLTYLKGTVQFMARTIRRGRLIGDQAMIPLFKRPPEISGALLTRYRGVLPDRVQRFACETPTHSPGLIETPSNTIARHALRHDAESVYWVLVWWAVCVAPAGKDSTPVPTLLWDILTGSNHDFRPPQIGDGQLDPSYGAVRELLNSLASYLDPDHHWANAAPFDHPEFLHEVFQRLILNFLVDNKDEVFMLLPTAGRSRESEKPVHHAEPGRSRHQHLLDTSSAGGSSLKRPASSQDELEVSPMFSRANGSVYS</sequence>
<name>A0A0D2N5T2_HYPSF</name>
<dbReference type="EMBL" id="KN817675">
    <property type="protein sequence ID" value="KJA14539.1"/>
    <property type="molecule type" value="Genomic_DNA"/>
</dbReference>
<feature type="compositionally biased region" description="Basic and acidic residues" evidence="1">
    <location>
        <begin position="222"/>
        <end position="235"/>
    </location>
</feature>
<feature type="region of interest" description="Disordered" evidence="1">
    <location>
        <begin position="222"/>
        <end position="277"/>
    </location>
</feature>